<dbReference type="GO" id="GO:0005576">
    <property type="term" value="C:extracellular region"/>
    <property type="evidence" value="ECO:0007669"/>
    <property type="project" value="UniProtKB-SubCell"/>
</dbReference>
<evidence type="ECO:0000313" key="10">
    <source>
        <dbReference type="Proteomes" id="UP000515150"/>
    </source>
</evidence>
<evidence type="ECO:0000256" key="3">
    <source>
        <dbReference type="ARBA" id="ARBA00022475"/>
    </source>
</evidence>
<keyword evidence="6" id="KW-0472">Membrane</keyword>
<dbReference type="InterPro" id="IPR045860">
    <property type="entry name" value="Snake_toxin-like_sf"/>
</dbReference>
<evidence type="ECO:0000256" key="5">
    <source>
        <dbReference type="ARBA" id="ARBA00022729"/>
    </source>
</evidence>
<protein>
    <submittedName>
        <fullName evidence="11">Urokinase plasminogen activator surface receptor-like</fullName>
    </submittedName>
</protein>
<dbReference type="KEGG" id="bspl:114843395"/>
<evidence type="ECO:0000256" key="8">
    <source>
        <dbReference type="SAM" id="SignalP"/>
    </source>
</evidence>
<comment type="subcellular location">
    <subcellularLocation>
        <location evidence="1">Cell membrane</location>
    </subcellularLocation>
    <subcellularLocation>
        <location evidence="2">Secreted</location>
    </subcellularLocation>
</comment>
<evidence type="ECO:0000256" key="6">
    <source>
        <dbReference type="ARBA" id="ARBA00023136"/>
    </source>
</evidence>
<reference evidence="11" key="1">
    <citation type="submission" date="2025-08" db="UniProtKB">
        <authorList>
            <consortium name="RefSeq"/>
        </authorList>
    </citation>
    <scope>IDENTIFICATION</scope>
</reference>
<feature type="chain" id="PRO_5040980772" evidence="8">
    <location>
        <begin position="19"/>
        <end position="206"/>
    </location>
</feature>
<keyword evidence="4" id="KW-0964">Secreted</keyword>
<evidence type="ECO:0000313" key="11">
    <source>
        <dbReference type="RefSeq" id="XP_055359411.1"/>
    </source>
</evidence>
<organism evidence="10 11">
    <name type="scientific">Betta splendens</name>
    <name type="common">Siamese fighting fish</name>
    <dbReference type="NCBI Taxonomy" id="158456"/>
    <lineage>
        <taxon>Eukaryota</taxon>
        <taxon>Metazoa</taxon>
        <taxon>Chordata</taxon>
        <taxon>Craniata</taxon>
        <taxon>Vertebrata</taxon>
        <taxon>Euteleostomi</taxon>
        <taxon>Actinopterygii</taxon>
        <taxon>Neopterygii</taxon>
        <taxon>Teleostei</taxon>
        <taxon>Neoteleostei</taxon>
        <taxon>Acanthomorphata</taxon>
        <taxon>Anabantaria</taxon>
        <taxon>Anabantiformes</taxon>
        <taxon>Anabantoidei</taxon>
        <taxon>Osphronemidae</taxon>
        <taxon>Betta</taxon>
    </lineage>
</organism>
<keyword evidence="7" id="KW-0325">Glycoprotein</keyword>
<keyword evidence="5 8" id="KW-0732">Signal</keyword>
<dbReference type="SMART" id="SM00134">
    <property type="entry name" value="LU"/>
    <property type="match status" value="2"/>
</dbReference>
<dbReference type="OrthoDB" id="5945173at2759"/>
<dbReference type="InterPro" id="IPR035076">
    <property type="entry name" value="Toxin/TOLIP"/>
</dbReference>
<evidence type="ECO:0000256" key="2">
    <source>
        <dbReference type="ARBA" id="ARBA00004613"/>
    </source>
</evidence>
<feature type="domain" description="UPAR/Ly6" evidence="9">
    <location>
        <begin position="19"/>
        <end position="109"/>
    </location>
</feature>
<dbReference type="InterPro" id="IPR016054">
    <property type="entry name" value="LY6_UPA_recep-like"/>
</dbReference>
<dbReference type="GeneID" id="114843395"/>
<sequence>MNLFVLIFGIVLLPKAYTLKCFDCSFGRAGTCTENQCPASNYQCAAIRIVAYAGGSQLSDITGQSCVLPEDCLSGSVNFGVARTVINSTCCATDLCNNQTATGISDLVPNGKKCFTCNEQMNQCKETLNCEGSEDHCIKASVTQGSVKTTMKGCVSKAFCLQSSSTIGSIGTDISCCQGDYCNSSISTRAGVLLLVAPLIYFIVFF</sequence>
<evidence type="ECO:0000256" key="7">
    <source>
        <dbReference type="ARBA" id="ARBA00023180"/>
    </source>
</evidence>
<dbReference type="Pfam" id="PF00087">
    <property type="entry name" value="Toxin_TOLIP"/>
    <property type="match status" value="1"/>
</dbReference>
<proteinExistence type="predicted"/>
<feature type="domain" description="UPAR/Ly6" evidence="9">
    <location>
        <begin position="113"/>
        <end position="197"/>
    </location>
</feature>
<name>A0A9W2XCH4_BETSP</name>
<dbReference type="Pfam" id="PF00021">
    <property type="entry name" value="UPAR_LY6"/>
    <property type="match status" value="1"/>
</dbReference>
<accession>A0A9W2XCH4</accession>
<dbReference type="PANTHER" id="PTHR20914:SF26">
    <property type="entry name" value="PHOSPHOLIPASE A2 INHIBITOR CNF-LIKE"/>
    <property type="match status" value="1"/>
</dbReference>
<dbReference type="PANTHER" id="PTHR20914">
    <property type="entry name" value="LY6/PLAUR DOMAIN-CONTAINING PROTEIN 8"/>
    <property type="match status" value="1"/>
</dbReference>
<dbReference type="Proteomes" id="UP000515150">
    <property type="component" value="Chromosome 16"/>
</dbReference>
<keyword evidence="3" id="KW-1003">Cell membrane</keyword>
<dbReference type="GO" id="GO:0005886">
    <property type="term" value="C:plasma membrane"/>
    <property type="evidence" value="ECO:0007669"/>
    <property type="project" value="UniProtKB-SubCell"/>
</dbReference>
<dbReference type="AlphaFoldDB" id="A0A9W2XCH4"/>
<evidence type="ECO:0000256" key="4">
    <source>
        <dbReference type="ARBA" id="ARBA00022525"/>
    </source>
</evidence>
<keyword evidence="10" id="KW-1185">Reference proteome</keyword>
<evidence type="ECO:0000256" key="1">
    <source>
        <dbReference type="ARBA" id="ARBA00004236"/>
    </source>
</evidence>
<dbReference type="Gene3D" id="2.10.60.10">
    <property type="entry name" value="CD59"/>
    <property type="match status" value="2"/>
</dbReference>
<dbReference type="RefSeq" id="XP_055359411.1">
    <property type="nucleotide sequence ID" value="XM_055503436.1"/>
</dbReference>
<dbReference type="SUPFAM" id="SSF57302">
    <property type="entry name" value="Snake toxin-like"/>
    <property type="match status" value="2"/>
</dbReference>
<gene>
    <name evidence="11" type="primary">LOC114843395</name>
</gene>
<feature type="signal peptide" evidence="8">
    <location>
        <begin position="1"/>
        <end position="18"/>
    </location>
</feature>
<dbReference type="InterPro" id="IPR050918">
    <property type="entry name" value="CNF-like_PLA2_Inhibitor"/>
</dbReference>
<evidence type="ECO:0000259" key="9">
    <source>
        <dbReference type="SMART" id="SM00134"/>
    </source>
</evidence>